<organism evidence="2 3">
    <name type="scientific">Leishmania martiniquensis</name>
    <dbReference type="NCBI Taxonomy" id="1580590"/>
    <lineage>
        <taxon>Eukaryota</taxon>
        <taxon>Discoba</taxon>
        <taxon>Euglenozoa</taxon>
        <taxon>Kinetoplastea</taxon>
        <taxon>Metakinetoplastina</taxon>
        <taxon>Trypanosomatida</taxon>
        <taxon>Trypanosomatidae</taxon>
        <taxon>Leishmaniinae</taxon>
        <taxon>Leishmania</taxon>
    </lineage>
</organism>
<dbReference type="Pfam" id="PF24610">
    <property type="entry name" value="DUF7623"/>
    <property type="match status" value="2"/>
</dbReference>
<accession>A0A836HRG2</accession>
<evidence type="ECO:0000313" key="3">
    <source>
        <dbReference type="Proteomes" id="UP000673552"/>
    </source>
</evidence>
<comment type="caution">
    <text evidence="2">The sequence shown here is derived from an EMBL/GenBank/DDBJ whole genome shotgun (WGS) entry which is preliminary data.</text>
</comment>
<dbReference type="KEGG" id="lmat:92516793"/>
<dbReference type="InterPro" id="IPR056040">
    <property type="entry name" value="DUF7623"/>
</dbReference>
<proteinExistence type="predicted"/>
<gene>
    <name evidence="2" type="ORF">LSCM1_06878</name>
</gene>
<dbReference type="Proteomes" id="UP000673552">
    <property type="component" value="Unassembled WGS sequence"/>
</dbReference>
<dbReference type="AlphaFoldDB" id="A0A836HRG2"/>
<evidence type="ECO:0000259" key="1">
    <source>
        <dbReference type="Pfam" id="PF24610"/>
    </source>
</evidence>
<feature type="domain" description="DUF7623" evidence="1">
    <location>
        <begin position="63"/>
        <end position="125"/>
    </location>
</feature>
<dbReference type="RefSeq" id="XP_067179952.1">
    <property type="nucleotide sequence ID" value="XM_067324281.1"/>
</dbReference>
<feature type="domain" description="DUF7623" evidence="1">
    <location>
        <begin position="137"/>
        <end position="196"/>
    </location>
</feature>
<sequence length="239" mass="26378">MKPLLAQLEELAKDPVSAQGPEARRLEKAIGELARRAAEDKTERHRHRLVDAEGLHERFPFLPEEPVPGMPLAEAGVMEDPEFRTLANELVDLRRSPETSPQALRAAEEALACRAAEVAAAKLRATEEVQARYPFLSKRVAGVPLSEVPLAQDELFQELVAQRAPLLGSPRTNAVKLHTIEARVQDRARELADAKSRLDGLRDAADDEVRARNPFLPHSDVRGVRCASWACGGTPRMRG</sequence>
<name>A0A836HRG2_9TRYP</name>
<keyword evidence="3" id="KW-1185">Reference proteome</keyword>
<reference evidence="3" key="2">
    <citation type="journal article" date="2021" name="Sci. Data">
        <title>Chromosome-scale genome sequencing, assembly and annotation of six genomes from subfamily Leishmaniinae.</title>
        <authorList>
            <person name="Almutairi H."/>
            <person name="Urbaniak M.D."/>
            <person name="Bates M.D."/>
            <person name="Jariyapan N."/>
            <person name="Kwakye-Nuako G."/>
            <person name="Thomaz Soccol V."/>
            <person name="Al-Salem W.S."/>
            <person name="Dillon R.J."/>
            <person name="Bates P.A."/>
            <person name="Gatherer D."/>
        </authorList>
    </citation>
    <scope>NUCLEOTIDE SEQUENCE [LARGE SCALE GENOMIC DNA]</scope>
</reference>
<reference evidence="3" key="1">
    <citation type="journal article" date="2021" name="Microbiol. Resour. Announc.">
        <title>LGAAP: Leishmaniinae Genome Assembly and Annotation Pipeline.</title>
        <authorList>
            <person name="Almutairi H."/>
            <person name="Urbaniak M.D."/>
            <person name="Bates M.D."/>
            <person name="Jariyapan N."/>
            <person name="Kwakye-Nuako G."/>
            <person name="Thomaz-Soccol V."/>
            <person name="Al-Salem W.S."/>
            <person name="Dillon R.J."/>
            <person name="Bates P.A."/>
            <person name="Gatherer D."/>
        </authorList>
    </citation>
    <scope>NUCLEOTIDE SEQUENCE [LARGE SCALE GENOMIC DNA]</scope>
</reference>
<protein>
    <recommendedName>
        <fullName evidence="1">DUF7623 domain-containing protein</fullName>
    </recommendedName>
</protein>
<dbReference type="OrthoDB" id="250115at2759"/>
<dbReference type="EMBL" id="JAFEUZ010000015">
    <property type="protein sequence ID" value="KAG5482846.1"/>
    <property type="molecule type" value="Genomic_DNA"/>
</dbReference>
<dbReference type="GeneID" id="92516793"/>
<evidence type="ECO:0000313" key="2">
    <source>
        <dbReference type="EMBL" id="KAG5482846.1"/>
    </source>
</evidence>